<dbReference type="InterPro" id="IPR011034">
    <property type="entry name" value="Formyl_transferase-like_C_sf"/>
</dbReference>
<dbReference type="HAMAP" id="MF_00182">
    <property type="entry name" value="Formyl_trans"/>
    <property type="match status" value="1"/>
</dbReference>
<proteinExistence type="inferred from homology"/>
<dbReference type="InterPro" id="IPR036477">
    <property type="entry name" value="Formyl_transf_N_sf"/>
</dbReference>
<dbReference type="CDD" id="cd08646">
    <property type="entry name" value="FMT_core_Met-tRNA-FMT_N"/>
    <property type="match status" value="1"/>
</dbReference>
<keyword evidence="9" id="KW-1185">Reference proteome</keyword>
<reference evidence="8 9" key="1">
    <citation type="journal article" date="2020" name="Nature">
        <title>Bacterial chemolithoautotrophy via manganese oxidation.</title>
        <authorList>
            <person name="Yu H."/>
            <person name="Leadbetter J.R."/>
        </authorList>
    </citation>
    <scope>NUCLEOTIDE SEQUENCE [LARGE SCALE GENOMIC DNA]</scope>
    <source>
        <strain evidence="8 9">Mn-1</strain>
    </source>
</reference>
<dbReference type="GO" id="GO:0005829">
    <property type="term" value="C:cytosol"/>
    <property type="evidence" value="ECO:0007669"/>
    <property type="project" value="TreeGrafter"/>
</dbReference>
<dbReference type="Pfam" id="PF02911">
    <property type="entry name" value="Formyl_trans_C"/>
    <property type="match status" value="1"/>
</dbReference>
<dbReference type="Proteomes" id="UP000534783">
    <property type="component" value="Unassembled WGS sequence"/>
</dbReference>
<evidence type="ECO:0000256" key="5">
    <source>
        <dbReference type="HAMAP-Rule" id="MF_00182"/>
    </source>
</evidence>
<sequence length="319" mass="35016">MPATNPKRLRAVFMGTPDFALPTFEALAASEEIIAVVTQPDRPKGRGEILTPPPIKIAALKRSIPVSQPERIRKDPAFIQHLSQLAPDVIIVVAFGQILPESVLKIPRFGCINVHASLLPKYRGAAPIQWAIIRGERETGVTTMQMDPGMDTGPMLLRRSVPIEPSDTAATLSPRLAKIGASVLVETLSILKEGKLAPITQDHSQATLAPLLKKEDGLISWEESAEAISHRARGVDPWPGTTTFYQGKRWKITELHIGSREGEWGRPGEIIRLSEKGLEVAAGMGYILINELQPEGGRRMTAWEYAAGHPIQERTVLHR</sequence>
<feature type="domain" description="Formyl transferase N-terminal" evidence="6">
    <location>
        <begin position="15"/>
        <end position="188"/>
    </location>
</feature>
<comment type="similarity">
    <text evidence="1 5">Belongs to the Fmt family.</text>
</comment>
<organism evidence="8 9">
    <name type="scientific">Candidatus Manganitrophus noduliformans</name>
    <dbReference type="NCBI Taxonomy" id="2606439"/>
    <lineage>
        <taxon>Bacteria</taxon>
        <taxon>Pseudomonadati</taxon>
        <taxon>Nitrospirota</taxon>
        <taxon>Nitrospiria</taxon>
        <taxon>Candidatus Troglogloeales</taxon>
        <taxon>Candidatus Manganitrophaceae</taxon>
        <taxon>Candidatus Manganitrophus</taxon>
    </lineage>
</organism>
<accession>A0A7X6DNJ9</accession>
<dbReference type="PANTHER" id="PTHR11138:SF5">
    <property type="entry name" value="METHIONYL-TRNA FORMYLTRANSFERASE, MITOCHONDRIAL"/>
    <property type="match status" value="1"/>
</dbReference>
<dbReference type="GO" id="GO:0004479">
    <property type="term" value="F:methionyl-tRNA formyltransferase activity"/>
    <property type="evidence" value="ECO:0007669"/>
    <property type="project" value="UniProtKB-UniRule"/>
</dbReference>
<evidence type="ECO:0000259" key="7">
    <source>
        <dbReference type="Pfam" id="PF02911"/>
    </source>
</evidence>
<feature type="binding site" evidence="5">
    <location>
        <begin position="117"/>
        <end position="120"/>
    </location>
    <ligand>
        <name>(6S)-5,6,7,8-tetrahydrofolate</name>
        <dbReference type="ChEBI" id="CHEBI:57453"/>
    </ligand>
</feature>
<keyword evidence="4 5" id="KW-0648">Protein biosynthesis</keyword>
<dbReference type="InterPro" id="IPR005794">
    <property type="entry name" value="Fmt"/>
</dbReference>
<keyword evidence="3 5" id="KW-0808">Transferase</keyword>
<dbReference type="RefSeq" id="WP_168058784.1">
    <property type="nucleotide sequence ID" value="NZ_VTOW01000001.1"/>
</dbReference>
<protein>
    <recommendedName>
        <fullName evidence="2 5">Methionyl-tRNA formyltransferase</fullName>
        <ecNumber evidence="2 5">2.1.2.9</ecNumber>
    </recommendedName>
</protein>
<dbReference type="InterPro" id="IPR005793">
    <property type="entry name" value="Formyl_trans_C"/>
</dbReference>
<dbReference type="InterPro" id="IPR002376">
    <property type="entry name" value="Formyl_transf_N"/>
</dbReference>
<dbReference type="AlphaFoldDB" id="A0A7X6DNJ9"/>
<dbReference type="NCBIfam" id="TIGR00460">
    <property type="entry name" value="fmt"/>
    <property type="match status" value="1"/>
</dbReference>
<evidence type="ECO:0000313" key="9">
    <source>
        <dbReference type="Proteomes" id="UP000534783"/>
    </source>
</evidence>
<dbReference type="Pfam" id="PF00551">
    <property type="entry name" value="Formyl_trans_N"/>
    <property type="match status" value="1"/>
</dbReference>
<feature type="domain" description="Formyl transferase C-terminal" evidence="7">
    <location>
        <begin position="212"/>
        <end position="309"/>
    </location>
</feature>
<comment type="catalytic activity">
    <reaction evidence="5">
        <text>L-methionyl-tRNA(fMet) + (6R)-10-formyltetrahydrofolate = N-formyl-L-methionyl-tRNA(fMet) + (6S)-5,6,7,8-tetrahydrofolate + H(+)</text>
        <dbReference type="Rhea" id="RHEA:24380"/>
        <dbReference type="Rhea" id="RHEA-COMP:9952"/>
        <dbReference type="Rhea" id="RHEA-COMP:9953"/>
        <dbReference type="ChEBI" id="CHEBI:15378"/>
        <dbReference type="ChEBI" id="CHEBI:57453"/>
        <dbReference type="ChEBI" id="CHEBI:78530"/>
        <dbReference type="ChEBI" id="CHEBI:78844"/>
        <dbReference type="ChEBI" id="CHEBI:195366"/>
        <dbReference type="EC" id="2.1.2.9"/>
    </reaction>
</comment>
<dbReference type="InterPro" id="IPR044135">
    <property type="entry name" value="Met-tRNA-FMT_C"/>
</dbReference>
<evidence type="ECO:0000256" key="4">
    <source>
        <dbReference type="ARBA" id="ARBA00022917"/>
    </source>
</evidence>
<dbReference type="FunFam" id="3.40.50.12230:FF:000001">
    <property type="entry name" value="Methionyl-tRNA formyltransferase"/>
    <property type="match status" value="1"/>
</dbReference>
<evidence type="ECO:0000256" key="2">
    <source>
        <dbReference type="ARBA" id="ARBA00012261"/>
    </source>
</evidence>
<evidence type="ECO:0000313" key="8">
    <source>
        <dbReference type="EMBL" id="NKE70543.1"/>
    </source>
</evidence>
<comment type="function">
    <text evidence="5">Attaches a formyl group to the free amino group of methionyl-tRNA(fMet). The formyl group appears to play a dual role in the initiator identity of N-formylmethionyl-tRNA by promoting its recognition by IF2 and preventing the misappropriation of this tRNA by the elongation apparatus.</text>
</comment>
<evidence type="ECO:0000256" key="3">
    <source>
        <dbReference type="ARBA" id="ARBA00022679"/>
    </source>
</evidence>
<dbReference type="EMBL" id="VTOW01000001">
    <property type="protein sequence ID" value="NKE70543.1"/>
    <property type="molecule type" value="Genomic_DNA"/>
</dbReference>
<dbReference type="PANTHER" id="PTHR11138">
    <property type="entry name" value="METHIONYL-TRNA FORMYLTRANSFERASE"/>
    <property type="match status" value="1"/>
</dbReference>
<dbReference type="EC" id="2.1.2.9" evidence="2 5"/>
<evidence type="ECO:0000256" key="1">
    <source>
        <dbReference type="ARBA" id="ARBA00010699"/>
    </source>
</evidence>
<dbReference type="InterPro" id="IPR041711">
    <property type="entry name" value="Met-tRNA-FMT_N"/>
</dbReference>
<comment type="caution">
    <text evidence="8">The sequence shown here is derived from an EMBL/GenBank/DDBJ whole genome shotgun (WGS) entry which is preliminary data.</text>
</comment>
<dbReference type="SUPFAM" id="SSF50486">
    <property type="entry name" value="FMT C-terminal domain-like"/>
    <property type="match status" value="1"/>
</dbReference>
<dbReference type="SUPFAM" id="SSF53328">
    <property type="entry name" value="Formyltransferase"/>
    <property type="match status" value="1"/>
</dbReference>
<evidence type="ECO:0000259" key="6">
    <source>
        <dbReference type="Pfam" id="PF00551"/>
    </source>
</evidence>
<gene>
    <name evidence="5" type="primary">fmt</name>
    <name evidence="8" type="ORF">MNODULE_07315</name>
</gene>
<dbReference type="Gene3D" id="3.40.50.12230">
    <property type="match status" value="1"/>
</dbReference>
<name>A0A7X6DNJ9_9BACT</name>
<dbReference type="CDD" id="cd08704">
    <property type="entry name" value="Met_tRNA_FMT_C"/>
    <property type="match status" value="1"/>
</dbReference>